<evidence type="ECO:0000313" key="5">
    <source>
        <dbReference type="Proteomes" id="UP001500711"/>
    </source>
</evidence>
<dbReference type="RefSeq" id="WP_346129892.1">
    <property type="nucleotide sequence ID" value="NZ_BAABBE010000006.1"/>
</dbReference>
<dbReference type="InterPro" id="IPR050090">
    <property type="entry name" value="Tyrosine_recombinase_XerCD"/>
</dbReference>
<reference evidence="5" key="1">
    <citation type="journal article" date="2019" name="Int. J. Syst. Evol. Microbiol.">
        <title>The Global Catalogue of Microorganisms (GCM) 10K type strain sequencing project: providing services to taxonomists for standard genome sequencing and annotation.</title>
        <authorList>
            <consortium name="The Broad Institute Genomics Platform"/>
            <consortium name="The Broad Institute Genome Sequencing Center for Infectious Disease"/>
            <person name="Wu L."/>
            <person name="Ma J."/>
        </authorList>
    </citation>
    <scope>NUCLEOTIDE SEQUENCE [LARGE SCALE GENOMIC DNA]</scope>
    <source>
        <strain evidence="5">JCM 17494</strain>
    </source>
</reference>
<organism evidence="4 5">
    <name type="scientific">Lentzea roselyniae</name>
    <dbReference type="NCBI Taxonomy" id="531940"/>
    <lineage>
        <taxon>Bacteria</taxon>
        <taxon>Bacillati</taxon>
        <taxon>Actinomycetota</taxon>
        <taxon>Actinomycetes</taxon>
        <taxon>Pseudonocardiales</taxon>
        <taxon>Pseudonocardiaceae</taxon>
        <taxon>Lentzea</taxon>
    </lineage>
</organism>
<dbReference type="Gene3D" id="1.10.150.130">
    <property type="match status" value="1"/>
</dbReference>
<protein>
    <submittedName>
        <fullName evidence="4">Site-specific integrase</fullName>
    </submittedName>
</protein>
<name>A0ABP7ARM2_9PSEU</name>
<evidence type="ECO:0000313" key="4">
    <source>
        <dbReference type="EMBL" id="GAA3638070.1"/>
    </source>
</evidence>
<dbReference type="PROSITE" id="PS51898">
    <property type="entry name" value="TYR_RECOMBINASE"/>
    <property type="match status" value="1"/>
</dbReference>
<evidence type="ECO:0000256" key="2">
    <source>
        <dbReference type="ARBA" id="ARBA00023172"/>
    </source>
</evidence>
<dbReference type="EMBL" id="BAABBE010000006">
    <property type="protein sequence ID" value="GAA3638070.1"/>
    <property type="molecule type" value="Genomic_DNA"/>
</dbReference>
<evidence type="ECO:0000256" key="1">
    <source>
        <dbReference type="ARBA" id="ARBA00023125"/>
    </source>
</evidence>
<dbReference type="InterPro" id="IPR002104">
    <property type="entry name" value="Integrase_catalytic"/>
</dbReference>
<dbReference type="Proteomes" id="UP001500711">
    <property type="component" value="Unassembled WGS sequence"/>
</dbReference>
<dbReference type="InterPro" id="IPR013762">
    <property type="entry name" value="Integrase-like_cat_sf"/>
</dbReference>
<keyword evidence="1" id="KW-0238">DNA-binding</keyword>
<dbReference type="PANTHER" id="PTHR30349:SF91">
    <property type="entry name" value="INTA PROTEIN"/>
    <property type="match status" value="1"/>
</dbReference>
<keyword evidence="2" id="KW-0233">DNA recombination</keyword>
<dbReference type="SUPFAM" id="SSF56349">
    <property type="entry name" value="DNA breaking-rejoining enzymes"/>
    <property type="match status" value="1"/>
</dbReference>
<dbReference type="Pfam" id="PF00589">
    <property type="entry name" value="Phage_integrase"/>
    <property type="match status" value="1"/>
</dbReference>
<proteinExistence type="predicted"/>
<evidence type="ECO:0000259" key="3">
    <source>
        <dbReference type="PROSITE" id="PS51898"/>
    </source>
</evidence>
<dbReference type="InterPro" id="IPR011010">
    <property type="entry name" value="DNA_brk_join_enz"/>
</dbReference>
<comment type="caution">
    <text evidence="4">The sequence shown here is derived from an EMBL/GenBank/DDBJ whole genome shotgun (WGS) entry which is preliminary data.</text>
</comment>
<dbReference type="InterPro" id="IPR010998">
    <property type="entry name" value="Integrase_recombinase_N"/>
</dbReference>
<dbReference type="PANTHER" id="PTHR30349">
    <property type="entry name" value="PHAGE INTEGRASE-RELATED"/>
    <property type="match status" value="1"/>
</dbReference>
<accession>A0ABP7ARM2</accession>
<feature type="domain" description="Tyr recombinase" evidence="3">
    <location>
        <begin position="183"/>
        <end position="432"/>
    </location>
</feature>
<sequence length="442" mass="50485">MPRKPRKEGTRAPNGASSIYYSEADGYWHGRVTMGTLDNGKPDRRHVKRKSESAVIDRVRELENERDSGNVRKPGERWRVEAWLVHWLENIAKPSLKYKAYKAYETAVYYHLIPALGGQWMDNVEPDHFERLYARIIANGRKPATAHQVHRTARRAWGQAERRGGIIKRNAAALATPPRVEEEEVEPFEVDEVQLLIKTCLKRRNGVRFIIALVHGTRQGETIGLKWTRLDRKAKALRIRKGLQRHTWKHGCESPTECGAKYHKVSPCKETCKRHKRKPCPPPCPSDCKSHARWCPQRHGGGLVEVDVKSRAGRRGLALVDQVYNMLLEHEKAQQAEREAAGDMWHDEGWMFAQPNGKPIDPRADLEEWKEALQEAGIREARLHDARHTAATVLLVLGVPERIVMDLMGWSNSSMAKRYQHITAGLRRTVADQLGGLLWGNN</sequence>
<gene>
    <name evidence="4" type="ORF">GCM10022267_25720</name>
</gene>
<dbReference type="Gene3D" id="1.10.443.10">
    <property type="entry name" value="Intergrase catalytic core"/>
    <property type="match status" value="1"/>
</dbReference>
<keyword evidence="5" id="KW-1185">Reference proteome</keyword>